<dbReference type="CDD" id="cd00057">
    <property type="entry name" value="FA58C"/>
    <property type="match status" value="1"/>
</dbReference>
<organism evidence="2 3">
    <name type="scientific">Orchesella cincta</name>
    <name type="common">Springtail</name>
    <name type="synonym">Podura cincta</name>
    <dbReference type="NCBI Taxonomy" id="48709"/>
    <lineage>
        <taxon>Eukaryota</taxon>
        <taxon>Metazoa</taxon>
        <taxon>Ecdysozoa</taxon>
        <taxon>Arthropoda</taxon>
        <taxon>Hexapoda</taxon>
        <taxon>Collembola</taxon>
        <taxon>Entomobryomorpha</taxon>
        <taxon>Entomobryoidea</taxon>
        <taxon>Orchesellidae</taxon>
        <taxon>Orchesellinae</taxon>
        <taxon>Orchesella</taxon>
    </lineage>
</organism>
<dbReference type="OrthoDB" id="6071166at2759"/>
<proteinExistence type="predicted"/>
<keyword evidence="3" id="KW-1185">Reference proteome</keyword>
<evidence type="ECO:0000313" key="2">
    <source>
        <dbReference type="EMBL" id="ODN06425.1"/>
    </source>
</evidence>
<dbReference type="PROSITE" id="PS01286">
    <property type="entry name" value="FA58C_2"/>
    <property type="match status" value="1"/>
</dbReference>
<dbReference type="InterPro" id="IPR000421">
    <property type="entry name" value="FA58C"/>
</dbReference>
<feature type="non-terminal residue" evidence="2">
    <location>
        <position position="1"/>
    </location>
</feature>
<gene>
    <name evidence="2" type="ORF">Ocin01_00254</name>
</gene>
<dbReference type="PANTHER" id="PTHR24543">
    <property type="entry name" value="MULTICOPPER OXIDASE-RELATED"/>
    <property type="match status" value="1"/>
</dbReference>
<dbReference type="PANTHER" id="PTHR24543:SF291">
    <property type="entry name" value="SMOKE ALARM, ISOFORM D"/>
    <property type="match status" value="1"/>
</dbReference>
<dbReference type="Gene3D" id="2.60.120.260">
    <property type="entry name" value="Galactose-binding domain-like"/>
    <property type="match status" value="1"/>
</dbReference>
<dbReference type="InterPro" id="IPR008979">
    <property type="entry name" value="Galactose-bd-like_sf"/>
</dbReference>
<dbReference type="EMBL" id="LJIJ01000005">
    <property type="protein sequence ID" value="ODN06425.1"/>
    <property type="molecule type" value="Genomic_DNA"/>
</dbReference>
<dbReference type="OMA" id="TATDAWC"/>
<dbReference type="AlphaFoldDB" id="A0A1D2NMW0"/>
<dbReference type="Pfam" id="PF00754">
    <property type="entry name" value="F5_F8_type_C"/>
    <property type="match status" value="1"/>
</dbReference>
<protein>
    <submittedName>
        <fullName evidence="2">Discoidin domain-containing receptor 2</fullName>
    </submittedName>
</protein>
<feature type="domain" description="F5/8 type C" evidence="1">
    <location>
        <begin position="1"/>
        <end position="123"/>
    </location>
</feature>
<dbReference type="Proteomes" id="UP000094527">
    <property type="component" value="Unassembled WGS sequence"/>
</dbReference>
<reference evidence="2 3" key="1">
    <citation type="journal article" date="2016" name="Genome Biol. Evol.">
        <title>Gene Family Evolution Reflects Adaptation to Soil Environmental Stressors in the Genome of the Collembolan Orchesella cincta.</title>
        <authorList>
            <person name="Faddeeva-Vakhrusheva A."/>
            <person name="Derks M.F."/>
            <person name="Anvar S.Y."/>
            <person name="Agamennone V."/>
            <person name="Suring W."/>
            <person name="Smit S."/>
            <person name="van Straalen N.M."/>
            <person name="Roelofs D."/>
        </authorList>
    </citation>
    <scope>NUCLEOTIDE SEQUENCE [LARGE SCALE GENOMIC DNA]</scope>
    <source>
        <tissue evidence="2">Mixed pool</tissue>
    </source>
</reference>
<keyword evidence="2" id="KW-0675">Receptor</keyword>
<feature type="non-terminal residue" evidence="2">
    <location>
        <position position="125"/>
    </location>
</feature>
<dbReference type="PROSITE" id="PS50022">
    <property type="entry name" value="FA58C_3"/>
    <property type="match status" value="1"/>
</dbReference>
<accession>A0A1D2NMW0</accession>
<evidence type="ECO:0000313" key="3">
    <source>
        <dbReference type="Proteomes" id="UP000094527"/>
    </source>
</evidence>
<evidence type="ECO:0000259" key="1">
    <source>
        <dbReference type="PROSITE" id="PS50022"/>
    </source>
</evidence>
<name>A0A1D2NMW0_ORCCI</name>
<comment type="caution">
    <text evidence="2">The sequence shown here is derived from an EMBL/GenBank/DDBJ whole genome shotgun (WGS) entry which is preliminary data.</text>
</comment>
<sequence>LNRETQGGAWCPKEPISIGIREWLQVSLNETHLISGVQMQGRYSNGLGQEYTEEFQLEYWREGFQSWRKYYRFDGKTVFPGNTDTSTVVTTKLRPPLFAQKVRFLPYAAHRRVVCLRVELLGCVW</sequence>
<dbReference type="SUPFAM" id="SSF49785">
    <property type="entry name" value="Galactose-binding domain-like"/>
    <property type="match status" value="1"/>
</dbReference>